<dbReference type="EMBL" id="JAAWWB010000002">
    <property type="protein sequence ID" value="KAG6790575.1"/>
    <property type="molecule type" value="Genomic_DNA"/>
</dbReference>
<gene>
    <name evidence="4" type="ORF">POTOM_006732</name>
</gene>
<dbReference type="OrthoDB" id="1716261at2759"/>
<dbReference type="Proteomes" id="UP000886885">
    <property type="component" value="Chromosome 1D"/>
</dbReference>
<feature type="compositionally biased region" description="Basic and acidic residues" evidence="1">
    <location>
        <begin position="184"/>
        <end position="195"/>
    </location>
</feature>
<keyword evidence="5" id="KW-1185">Reference proteome</keyword>
<evidence type="ECO:0000313" key="5">
    <source>
        <dbReference type="Proteomes" id="UP000886885"/>
    </source>
</evidence>
<dbReference type="InterPro" id="IPR025724">
    <property type="entry name" value="GAG-pre-integrase_dom"/>
</dbReference>
<evidence type="ECO:0008006" key="6">
    <source>
        <dbReference type="Google" id="ProtNLM"/>
    </source>
</evidence>
<comment type="caution">
    <text evidence="4">The sequence shown here is derived from an EMBL/GenBank/DDBJ whole genome shotgun (WGS) entry which is preliminary data.</text>
</comment>
<protein>
    <recommendedName>
        <fullName evidence="6">GAG-pre-integrase domain-containing protein</fullName>
    </recommendedName>
</protein>
<organism evidence="4 5">
    <name type="scientific">Populus tomentosa</name>
    <name type="common">Chinese white poplar</name>
    <dbReference type="NCBI Taxonomy" id="118781"/>
    <lineage>
        <taxon>Eukaryota</taxon>
        <taxon>Viridiplantae</taxon>
        <taxon>Streptophyta</taxon>
        <taxon>Embryophyta</taxon>
        <taxon>Tracheophyta</taxon>
        <taxon>Spermatophyta</taxon>
        <taxon>Magnoliopsida</taxon>
        <taxon>eudicotyledons</taxon>
        <taxon>Gunneridae</taxon>
        <taxon>Pentapetalae</taxon>
        <taxon>rosids</taxon>
        <taxon>fabids</taxon>
        <taxon>Malpighiales</taxon>
        <taxon>Salicaceae</taxon>
        <taxon>Saliceae</taxon>
        <taxon>Populus</taxon>
    </lineage>
</organism>
<name>A0A8X8ANQ5_POPTO</name>
<evidence type="ECO:0000256" key="1">
    <source>
        <dbReference type="SAM" id="MobiDB-lite"/>
    </source>
</evidence>
<reference evidence="4" key="1">
    <citation type="journal article" date="2020" name="bioRxiv">
        <title>Hybrid origin of Populus tomentosa Carr. identified through genome sequencing and phylogenomic analysis.</title>
        <authorList>
            <person name="An X."/>
            <person name="Gao K."/>
            <person name="Chen Z."/>
            <person name="Li J."/>
            <person name="Yang X."/>
            <person name="Yang X."/>
            <person name="Zhou J."/>
            <person name="Guo T."/>
            <person name="Zhao T."/>
            <person name="Huang S."/>
            <person name="Miao D."/>
            <person name="Khan W.U."/>
            <person name="Rao P."/>
            <person name="Ye M."/>
            <person name="Lei B."/>
            <person name="Liao W."/>
            <person name="Wang J."/>
            <person name="Ji L."/>
            <person name="Li Y."/>
            <person name="Guo B."/>
            <person name="Mustafa N.S."/>
            <person name="Li S."/>
            <person name="Yun Q."/>
            <person name="Keller S.R."/>
            <person name="Mao J."/>
            <person name="Zhang R."/>
            <person name="Strauss S.H."/>
        </authorList>
    </citation>
    <scope>NUCLEOTIDE SEQUENCE</scope>
    <source>
        <strain evidence="4">GM15</strain>
        <tissue evidence="4">Leaf</tissue>
    </source>
</reference>
<feature type="domain" description="Retrovirus-related Pol polyprotein from transposon TNT 1-94-like beta-barrel" evidence="3">
    <location>
        <begin position="1"/>
        <end position="51"/>
    </location>
</feature>
<proteinExistence type="predicted"/>
<accession>A0A8X8ANQ5</accession>
<evidence type="ECO:0000313" key="4">
    <source>
        <dbReference type="EMBL" id="KAG6790575.1"/>
    </source>
</evidence>
<dbReference type="Pfam" id="PF13976">
    <property type="entry name" value="gag_pre-integrs"/>
    <property type="match status" value="1"/>
</dbReference>
<evidence type="ECO:0000259" key="3">
    <source>
        <dbReference type="Pfam" id="PF22936"/>
    </source>
</evidence>
<evidence type="ECO:0000259" key="2">
    <source>
        <dbReference type="Pfam" id="PF13976"/>
    </source>
</evidence>
<dbReference type="AlphaFoldDB" id="A0A8X8ANQ5"/>
<dbReference type="InterPro" id="IPR054722">
    <property type="entry name" value="PolX-like_BBD"/>
</dbReference>
<feature type="compositionally biased region" description="Acidic residues" evidence="1">
    <location>
        <begin position="174"/>
        <end position="183"/>
    </location>
</feature>
<feature type="domain" description="GAG-pre-integrase" evidence="2">
    <location>
        <begin position="79"/>
        <end position="136"/>
    </location>
</feature>
<sequence length="295" mass="32890">MGDNHVVEISGIGTIKLKMYDGLIRTISGVRHVKDLKKNLLSVGQFDSLGCKIRTDNGIMKIVKGALVVLKARKTVANMFVLMGETYQGAEASIASASPAEEKTMMWHQKLGHMSEKGLKVLSDQKLLPGLTKVTLPFYKMQMEENNSILKETTEVQIENTQNHTSSKAVPEHEEQEQIESETPEVRRSTRERRPPAWHSEYVTESNIAYSHGGSGGQTALHAAVMETHSDHKAAERLLEFDTCNAFWRASGPKWQECSSFFHSSRKASVVRGVLEIAELQWPINQADNGSKSQK</sequence>
<dbReference type="Pfam" id="PF22936">
    <property type="entry name" value="Pol_BBD"/>
    <property type="match status" value="1"/>
</dbReference>
<feature type="compositionally biased region" description="Polar residues" evidence="1">
    <location>
        <begin position="159"/>
        <end position="168"/>
    </location>
</feature>
<feature type="region of interest" description="Disordered" evidence="1">
    <location>
        <begin position="159"/>
        <end position="198"/>
    </location>
</feature>